<reference evidence="1" key="2">
    <citation type="journal article" date="2015" name="Fish Shellfish Immunol.">
        <title>Early steps in the European eel (Anguilla anguilla)-Vibrio vulnificus interaction in the gills: Role of the RtxA13 toxin.</title>
        <authorList>
            <person name="Callol A."/>
            <person name="Pajuelo D."/>
            <person name="Ebbesson L."/>
            <person name="Teles M."/>
            <person name="MacKenzie S."/>
            <person name="Amaro C."/>
        </authorList>
    </citation>
    <scope>NUCLEOTIDE SEQUENCE</scope>
</reference>
<protein>
    <submittedName>
        <fullName evidence="1">Uncharacterized protein</fullName>
    </submittedName>
</protein>
<dbReference type="EMBL" id="GBXM01058249">
    <property type="protein sequence ID" value="JAH50328.1"/>
    <property type="molecule type" value="Transcribed_RNA"/>
</dbReference>
<sequence length="17" mass="2276">MFLFYWRLLKKVKLKVY</sequence>
<name>A0A0E9TC93_ANGAN</name>
<evidence type="ECO:0000313" key="1">
    <source>
        <dbReference type="EMBL" id="JAH50328.1"/>
    </source>
</evidence>
<accession>A0A0E9TC93</accession>
<dbReference type="AlphaFoldDB" id="A0A0E9TC93"/>
<organism evidence="1">
    <name type="scientific">Anguilla anguilla</name>
    <name type="common">European freshwater eel</name>
    <name type="synonym">Muraena anguilla</name>
    <dbReference type="NCBI Taxonomy" id="7936"/>
    <lineage>
        <taxon>Eukaryota</taxon>
        <taxon>Metazoa</taxon>
        <taxon>Chordata</taxon>
        <taxon>Craniata</taxon>
        <taxon>Vertebrata</taxon>
        <taxon>Euteleostomi</taxon>
        <taxon>Actinopterygii</taxon>
        <taxon>Neopterygii</taxon>
        <taxon>Teleostei</taxon>
        <taxon>Anguilliformes</taxon>
        <taxon>Anguillidae</taxon>
        <taxon>Anguilla</taxon>
    </lineage>
</organism>
<reference evidence="1" key="1">
    <citation type="submission" date="2014-11" db="EMBL/GenBank/DDBJ databases">
        <authorList>
            <person name="Amaro Gonzalez C."/>
        </authorList>
    </citation>
    <scope>NUCLEOTIDE SEQUENCE</scope>
</reference>
<proteinExistence type="predicted"/>